<feature type="transmembrane region" description="Helical" evidence="1">
    <location>
        <begin position="78"/>
        <end position="99"/>
    </location>
</feature>
<dbReference type="Proteomes" id="UP000334990">
    <property type="component" value="Unassembled WGS sequence"/>
</dbReference>
<dbReference type="AlphaFoldDB" id="A0A5M3VMS9"/>
<organism evidence="2 3">
    <name type="scientific">Acrocarpospora corrugata</name>
    <dbReference type="NCBI Taxonomy" id="35763"/>
    <lineage>
        <taxon>Bacteria</taxon>
        <taxon>Bacillati</taxon>
        <taxon>Actinomycetota</taxon>
        <taxon>Actinomycetes</taxon>
        <taxon>Streptosporangiales</taxon>
        <taxon>Streptosporangiaceae</taxon>
        <taxon>Acrocarpospora</taxon>
    </lineage>
</organism>
<name>A0A5M3VMS9_9ACTN</name>
<keyword evidence="3" id="KW-1185">Reference proteome</keyword>
<sequence>MRLTNRTARACATFGLWILCCGLPNFLGSKVYDIPALEPVDGREVWMQDLISISLRLIPVPVLAILARRVSYRARDGLMYLIPIYGALVFAPTVFWRVVHLPLRDWPPRPEEARTHSATPR</sequence>
<keyword evidence="1" id="KW-0472">Membrane</keyword>
<comment type="caution">
    <text evidence="2">The sequence shown here is derived from an EMBL/GenBank/DDBJ whole genome shotgun (WGS) entry which is preliminary data.</text>
</comment>
<dbReference type="EMBL" id="BLAD01000035">
    <property type="protein sequence ID" value="GER98084.1"/>
    <property type="molecule type" value="Genomic_DNA"/>
</dbReference>
<accession>A0A5M3VMS9</accession>
<evidence type="ECO:0000313" key="2">
    <source>
        <dbReference type="EMBL" id="GER98084.1"/>
    </source>
</evidence>
<dbReference type="RefSeq" id="WP_155334539.1">
    <property type="nucleotide sequence ID" value="NZ_BAAABN010000006.1"/>
</dbReference>
<evidence type="ECO:0000313" key="3">
    <source>
        <dbReference type="Proteomes" id="UP000334990"/>
    </source>
</evidence>
<evidence type="ECO:0000256" key="1">
    <source>
        <dbReference type="SAM" id="Phobius"/>
    </source>
</evidence>
<keyword evidence="1" id="KW-0812">Transmembrane</keyword>
<protein>
    <submittedName>
        <fullName evidence="2">Uncharacterized protein</fullName>
    </submittedName>
</protein>
<reference evidence="2 3" key="1">
    <citation type="submission" date="2019-10" db="EMBL/GenBank/DDBJ databases">
        <title>Whole genome shotgun sequence of Acrocarpospora corrugata NBRC 13972.</title>
        <authorList>
            <person name="Ichikawa N."/>
            <person name="Kimura A."/>
            <person name="Kitahashi Y."/>
            <person name="Komaki H."/>
            <person name="Oguchi A."/>
        </authorList>
    </citation>
    <scope>NUCLEOTIDE SEQUENCE [LARGE SCALE GENOMIC DNA]</scope>
    <source>
        <strain evidence="2 3">NBRC 13972</strain>
    </source>
</reference>
<gene>
    <name evidence="2" type="ORF">Acor_01460</name>
</gene>
<dbReference type="OrthoDB" id="3392123at2"/>
<proteinExistence type="predicted"/>
<keyword evidence="1" id="KW-1133">Transmembrane helix</keyword>